<dbReference type="PROSITE" id="PS51340">
    <property type="entry name" value="MOSC"/>
    <property type="match status" value="1"/>
</dbReference>
<dbReference type="EMBL" id="KN847043">
    <property type="protein sequence ID" value="KIW27052.1"/>
    <property type="molecule type" value="Genomic_DNA"/>
</dbReference>
<dbReference type="InterPro" id="IPR005303">
    <property type="entry name" value="MOCOS_middle"/>
</dbReference>
<organism evidence="2 3">
    <name type="scientific">Cladophialophora immunda</name>
    <dbReference type="NCBI Taxonomy" id="569365"/>
    <lineage>
        <taxon>Eukaryota</taxon>
        <taxon>Fungi</taxon>
        <taxon>Dikarya</taxon>
        <taxon>Ascomycota</taxon>
        <taxon>Pezizomycotina</taxon>
        <taxon>Eurotiomycetes</taxon>
        <taxon>Chaetothyriomycetidae</taxon>
        <taxon>Chaetothyriales</taxon>
        <taxon>Herpotrichiellaceae</taxon>
        <taxon>Cladophialophora</taxon>
    </lineage>
</organism>
<dbReference type="HOGENOM" id="CLU_028286_3_1_1"/>
<sequence>MPLSTPLTIQQLFIYPVKSLPPVQVSSVELTNEGLRFDRCFVLVNPPKDGSRLAKFLTIKKQFKLALFKPTIDDSWTKLTIHHTRATPSSSVTVPLTPSPLSLLANKTFEVSIFGTTAIGIDLGDEPAAFFSKHLNQDVRLLSIGGTGRRDIPGAAYVPSQRSALSLALQEGLQPQRIRFADAAPLLITSTASEQDARSRLPPEYQYEDVILRFRPNIHVDVKGQLPAYDEDNWSSLLVRSQSDEAQEVTIKCIFRTVRCLSLNADPETGEMIHRDRQLYGLLASDRRVNDKFPHKPVFGQYAFAGPSGAILRTGDTVYVTERIQRS</sequence>
<evidence type="ECO:0000313" key="2">
    <source>
        <dbReference type="EMBL" id="KIW27052.1"/>
    </source>
</evidence>
<dbReference type="InterPro" id="IPR005302">
    <property type="entry name" value="MoCF_Sase_C"/>
</dbReference>
<keyword evidence="3" id="KW-1185">Reference proteome</keyword>
<reference evidence="2 3" key="1">
    <citation type="submission" date="2015-01" db="EMBL/GenBank/DDBJ databases">
        <title>The Genome Sequence of Cladophialophora immunda CBS83496.</title>
        <authorList>
            <consortium name="The Broad Institute Genomics Platform"/>
            <person name="Cuomo C."/>
            <person name="de Hoog S."/>
            <person name="Gorbushina A."/>
            <person name="Stielow B."/>
            <person name="Teixiera M."/>
            <person name="Abouelleil A."/>
            <person name="Chapman S.B."/>
            <person name="Priest M."/>
            <person name="Young S.K."/>
            <person name="Wortman J."/>
            <person name="Nusbaum C."/>
            <person name="Birren B."/>
        </authorList>
    </citation>
    <scope>NUCLEOTIDE SEQUENCE [LARGE SCALE GENOMIC DNA]</scope>
    <source>
        <strain evidence="2 3">CBS 83496</strain>
    </source>
</reference>
<dbReference type="SUPFAM" id="SSF50800">
    <property type="entry name" value="PK beta-barrel domain-like"/>
    <property type="match status" value="1"/>
</dbReference>
<dbReference type="GO" id="GO:0003824">
    <property type="term" value="F:catalytic activity"/>
    <property type="evidence" value="ECO:0007669"/>
    <property type="project" value="InterPro"/>
</dbReference>
<evidence type="ECO:0000259" key="1">
    <source>
        <dbReference type="PROSITE" id="PS51340"/>
    </source>
</evidence>
<dbReference type="InterPro" id="IPR011037">
    <property type="entry name" value="Pyrv_Knase-like_insert_dom_sf"/>
</dbReference>
<proteinExistence type="predicted"/>
<dbReference type="Proteomes" id="UP000054466">
    <property type="component" value="Unassembled WGS sequence"/>
</dbReference>
<dbReference type="VEuPathDB" id="FungiDB:PV07_06831"/>
<dbReference type="AlphaFoldDB" id="A0A0D2APP8"/>
<dbReference type="OrthoDB" id="17255at2759"/>
<dbReference type="GO" id="GO:0030170">
    <property type="term" value="F:pyridoxal phosphate binding"/>
    <property type="evidence" value="ECO:0007669"/>
    <property type="project" value="InterPro"/>
</dbReference>
<dbReference type="Pfam" id="PF03476">
    <property type="entry name" value="MOSC_N"/>
    <property type="match status" value="1"/>
</dbReference>
<dbReference type="GO" id="GO:0030151">
    <property type="term" value="F:molybdenum ion binding"/>
    <property type="evidence" value="ECO:0007669"/>
    <property type="project" value="InterPro"/>
</dbReference>
<dbReference type="SUPFAM" id="SSF141673">
    <property type="entry name" value="MOSC N-terminal domain-like"/>
    <property type="match status" value="1"/>
</dbReference>
<evidence type="ECO:0000313" key="3">
    <source>
        <dbReference type="Proteomes" id="UP000054466"/>
    </source>
</evidence>
<dbReference type="GeneID" id="27346025"/>
<protein>
    <recommendedName>
        <fullName evidence="1">MOSC domain-containing protein</fullName>
    </recommendedName>
</protein>
<dbReference type="STRING" id="569365.A0A0D2APP8"/>
<name>A0A0D2APP8_9EURO</name>
<dbReference type="Pfam" id="PF03473">
    <property type="entry name" value="MOSC"/>
    <property type="match status" value="1"/>
</dbReference>
<gene>
    <name evidence="2" type="ORF">PV07_06831</name>
</gene>
<feature type="domain" description="MOSC" evidence="1">
    <location>
        <begin position="158"/>
        <end position="321"/>
    </location>
</feature>
<dbReference type="RefSeq" id="XP_016247268.1">
    <property type="nucleotide sequence ID" value="XM_016393849.1"/>
</dbReference>
<accession>A0A0D2APP8</accession>